<keyword evidence="5" id="KW-0472">Membrane</keyword>
<evidence type="ECO:0000256" key="1">
    <source>
        <dbReference type="ARBA" id="ARBA00012346"/>
    </source>
</evidence>
<protein>
    <recommendedName>
        <fullName evidence="1">gamma-glutamylcyclotransferase</fullName>
        <ecNumber evidence="1">4.3.2.9</ecNumber>
    </recommendedName>
</protein>
<keyword evidence="5" id="KW-1133">Transmembrane helix</keyword>
<dbReference type="PANTHER" id="PTHR12935">
    <property type="entry name" value="GAMMA-GLUTAMYLCYCLOTRANSFERASE"/>
    <property type="match status" value="1"/>
</dbReference>
<evidence type="ECO:0000313" key="6">
    <source>
        <dbReference type="EMBL" id="KAF2405159.1"/>
    </source>
</evidence>
<name>A0A6G1IAR3_9PEZI</name>
<keyword evidence="7" id="KW-1185">Reference proteome</keyword>
<dbReference type="EC" id="4.3.2.9" evidence="1"/>
<keyword evidence="5" id="KW-0812">Transmembrane</keyword>
<organism evidence="6 7">
    <name type="scientific">Trichodelitschia bisporula</name>
    <dbReference type="NCBI Taxonomy" id="703511"/>
    <lineage>
        <taxon>Eukaryota</taxon>
        <taxon>Fungi</taxon>
        <taxon>Dikarya</taxon>
        <taxon>Ascomycota</taxon>
        <taxon>Pezizomycotina</taxon>
        <taxon>Dothideomycetes</taxon>
        <taxon>Dothideomycetes incertae sedis</taxon>
        <taxon>Phaeotrichales</taxon>
        <taxon>Phaeotrichaceae</taxon>
        <taxon>Trichodelitschia</taxon>
    </lineage>
</organism>
<dbReference type="Gene3D" id="3.10.490.10">
    <property type="entry name" value="Gamma-glutamyl cyclotransferase-like"/>
    <property type="match status" value="1"/>
</dbReference>
<evidence type="ECO:0000256" key="3">
    <source>
        <dbReference type="PIRSR" id="PIRSR617939-1"/>
    </source>
</evidence>
<dbReference type="GO" id="GO:0003839">
    <property type="term" value="F:gamma-glutamylcyclotransferase activity"/>
    <property type="evidence" value="ECO:0007669"/>
    <property type="project" value="UniProtKB-EC"/>
</dbReference>
<accession>A0A6G1IAR3</accession>
<evidence type="ECO:0000256" key="2">
    <source>
        <dbReference type="ARBA" id="ARBA00023239"/>
    </source>
</evidence>
<dbReference type="PANTHER" id="PTHR12935:SF0">
    <property type="entry name" value="GAMMA-GLUTAMYLCYCLOTRANSFERASE"/>
    <property type="match status" value="1"/>
</dbReference>
<evidence type="ECO:0000256" key="5">
    <source>
        <dbReference type="SAM" id="Phobius"/>
    </source>
</evidence>
<dbReference type="EMBL" id="ML996687">
    <property type="protein sequence ID" value="KAF2405159.1"/>
    <property type="molecule type" value="Genomic_DNA"/>
</dbReference>
<dbReference type="Proteomes" id="UP000799640">
    <property type="component" value="Unassembled WGS sequence"/>
</dbReference>
<dbReference type="InterPro" id="IPR017939">
    <property type="entry name" value="G-Glutamylcylcotransferase"/>
</dbReference>
<gene>
    <name evidence="6" type="ORF">EJ06DRAFT_502146</name>
</gene>
<keyword evidence="2" id="KW-0456">Lyase</keyword>
<feature type="active site" description="Proton acceptor" evidence="3">
    <location>
        <position position="183"/>
    </location>
</feature>
<feature type="binding site" evidence="4">
    <location>
        <begin position="88"/>
        <end position="93"/>
    </location>
    <ligand>
        <name>substrate</name>
    </ligand>
</feature>
<proteinExistence type="predicted"/>
<evidence type="ECO:0000256" key="4">
    <source>
        <dbReference type="PIRSR" id="PIRSR617939-2"/>
    </source>
</evidence>
<reference evidence="6" key="1">
    <citation type="journal article" date="2020" name="Stud. Mycol.">
        <title>101 Dothideomycetes genomes: a test case for predicting lifestyles and emergence of pathogens.</title>
        <authorList>
            <person name="Haridas S."/>
            <person name="Albert R."/>
            <person name="Binder M."/>
            <person name="Bloem J."/>
            <person name="Labutti K."/>
            <person name="Salamov A."/>
            <person name="Andreopoulos B."/>
            <person name="Baker S."/>
            <person name="Barry K."/>
            <person name="Bills G."/>
            <person name="Bluhm B."/>
            <person name="Cannon C."/>
            <person name="Castanera R."/>
            <person name="Culley D."/>
            <person name="Daum C."/>
            <person name="Ezra D."/>
            <person name="Gonzalez J."/>
            <person name="Henrissat B."/>
            <person name="Kuo A."/>
            <person name="Liang C."/>
            <person name="Lipzen A."/>
            <person name="Lutzoni F."/>
            <person name="Magnuson J."/>
            <person name="Mondo S."/>
            <person name="Nolan M."/>
            <person name="Ohm R."/>
            <person name="Pangilinan J."/>
            <person name="Park H.-J."/>
            <person name="Ramirez L."/>
            <person name="Alfaro M."/>
            <person name="Sun H."/>
            <person name="Tritt A."/>
            <person name="Yoshinaga Y."/>
            <person name="Zwiers L.-H."/>
            <person name="Turgeon B."/>
            <person name="Goodwin S."/>
            <person name="Spatafora J."/>
            <person name="Crous P."/>
            <person name="Grigoriev I."/>
        </authorList>
    </citation>
    <scope>NUCLEOTIDE SEQUENCE</scope>
    <source>
        <strain evidence="6">CBS 262.69</strain>
    </source>
</reference>
<feature type="binding site" evidence="4">
    <location>
        <position position="252"/>
    </location>
    <ligand>
        <name>substrate</name>
    </ligand>
</feature>
<sequence length="359" mass="40696">MQGLKGAADAQMAENRPLVAANRFDISKVLVLLKGRDRGVPRSPLDHPLPEPSTKRLEMSIQSKPFDINHGTLDAQIEHQHQPHTVLYLAYGSNLCYETFQKGRGVRPLSQINVLVPDLRLTFDIPGIPYAEPCFANTGLRDHDAEHKAEHPPRYRKDRWKKGLVGVVYEVTPEDYAHIIATEGGGSSYRDILVDCYPLPPGDSIPEKPSGQPFKAHTLFAPLPSDQQLMRLNLRGRLRRPDPSYAQPSPRYLKLIRDGADEHALPHEYRDYLDSLQAFRKTSASQGVGLVLLLLIWGPIMVVLFAMQRTFRDERGRSPKWLVKLFEALFANIWRTYDYIFKPIFGEGERTVVGEEIQG</sequence>
<dbReference type="OrthoDB" id="2017317at2759"/>
<evidence type="ECO:0000313" key="7">
    <source>
        <dbReference type="Proteomes" id="UP000799640"/>
    </source>
</evidence>
<feature type="transmembrane region" description="Helical" evidence="5">
    <location>
        <begin position="287"/>
        <end position="307"/>
    </location>
</feature>
<dbReference type="AlphaFoldDB" id="A0A6G1IAR3"/>